<dbReference type="Proteomes" id="UP000830552">
    <property type="component" value="Chromosome"/>
</dbReference>
<evidence type="ECO:0000313" key="1">
    <source>
        <dbReference type="EMBL" id="UPQ77338.1"/>
    </source>
</evidence>
<dbReference type="EMBL" id="CP096203">
    <property type="protein sequence ID" value="UPQ77338.1"/>
    <property type="molecule type" value="Genomic_DNA"/>
</dbReference>
<evidence type="ECO:0000313" key="2">
    <source>
        <dbReference type="Proteomes" id="UP000830552"/>
    </source>
</evidence>
<name>A0ABY4KC17_9FLAO</name>
<organism evidence="1 2">
    <name type="scientific">Chryseobacterium nepalense</name>
    <dbReference type="NCBI Taxonomy" id="1854498"/>
    <lineage>
        <taxon>Bacteria</taxon>
        <taxon>Pseudomonadati</taxon>
        <taxon>Bacteroidota</taxon>
        <taxon>Flavobacteriia</taxon>
        <taxon>Flavobacteriales</taxon>
        <taxon>Weeksellaceae</taxon>
        <taxon>Chryseobacterium group</taxon>
        <taxon>Chryseobacterium</taxon>
    </lineage>
</organism>
<gene>
    <name evidence="1" type="ORF">M0D58_07235</name>
</gene>
<reference evidence="1" key="1">
    <citation type="submission" date="2022-04" db="EMBL/GenBank/DDBJ databases">
        <title>Evolutionary, genomic, and biogeographic characterization of Chryseobacterium nepalense represented by a plastic-degrading bacterium AC3.</title>
        <authorList>
            <person name="Yin Z."/>
            <person name="Liu X."/>
            <person name="Wang D."/>
            <person name="Xie Z."/>
        </authorList>
    </citation>
    <scope>NUCLEOTIDE SEQUENCE</scope>
    <source>
        <strain evidence="1">AC3</strain>
    </source>
</reference>
<keyword evidence="2" id="KW-1185">Reference proteome</keyword>
<proteinExistence type="predicted"/>
<accession>A0ABY4KC17</accession>
<sequence length="137" mass="16427">MKDFYTSDRCFKLWAYTLSHSSLLIRSEMKYPDQDDYSENTSYNIDLEFWSVQYIDIPSSFNGITIKEITSKQLPKRISLEFLKYNMKIFELQSKGLQYYIIAGGLLVGKNRWENQDRVFNYNSNLEHEEIIYIMKK</sequence>
<protein>
    <submittedName>
        <fullName evidence="1">Uncharacterized protein</fullName>
    </submittedName>
</protein>
<dbReference type="RefSeq" id="WP_248394611.1">
    <property type="nucleotide sequence ID" value="NZ_CP096203.1"/>
</dbReference>